<dbReference type="Pfam" id="PF20469">
    <property type="entry name" value="OLD-like_TOPRIM"/>
    <property type="match status" value="1"/>
</dbReference>
<dbReference type="GO" id="GO:0004519">
    <property type="term" value="F:endonuclease activity"/>
    <property type="evidence" value="ECO:0007669"/>
    <property type="project" value="UniProtKB-KW"/>
</dbReference>
<keyword evidence="2" id="KW-0540">Nuclease</keyword>
<proteinExistence type="predicted"/>
<dbReference type="SUPFAM" id="SSF52540">
    <property type="entry name" value="P-loop containing nucleoside triphosphate hydrolases"/>
    <property type="match status" value="1"/>
</dbReference>
<dbReference type="PANTHER" id="PTHR43581">
    <property type="entry name" value="ATP/GTP PHOSPHATASE"/>
    <property type="match status" value="1"/>
</dbReference>
<protein>
    <submittedName>
        <fullName evidence="2">ATP-dependent endonuclease</fullName>
    </submittedName>
</protein>
<dbReference type="Pfam" id="PF13304">
    <property type="entry name" value="AAA_21"/>
    <property type="match status" value="1"/>
</dbReference>
<dbReference type="InterPro" id="IPR034139">
    <property type="entry name" value="TOPRIM_OLD"/>
</dbReference>
<evidence type="ECO:0000313" key="2">
    <source>
        <dbReference type="EMBL" id="MFB9687847.1"/>
    </source>
</evidence>
<dbReference type="InterPro" id="IPR051396">
    <property type="entry name" value="Bact_Antivir_Def_Nuclease"/>
</dbReference>
<gene>
    <name evidence="2" type="ORF">ACFFTO_27035</name>
</gene>
<organism evidence="2 3">
    <name type="scientific">Amycolatopsis plumensis</name>
    <dbReference type="NCBI Taxonomy" id="236508"/>
    <lineage>
        <taxon>Bacteria</taxon>
        <taxon>Bacillati</taxon>
        <taxon>Actinomycetota</taxon>
        <taxon>Actinomycetes</taxon>
        <taxon>Pseudonocardiales</taxon>
        <taxon>Pseudonocardiaceae</taxon>
        <taxon>Amycolatopsis</taxon>
    </lineage>
</organism>
<keyword evidence="2" id="KW-0255">Endonuclease</keyword>
<accession>A0ABV5U8X5</accession>
<dbReference type="Proteomes" id="UP001589535">
    <property type="component" value="Unassembled WGS sequence"/>
</dbReference>
<dbReference type="InterPro" id="IPR003593">
    <property type="entry name" value="AAA+_ATPase"/>
</dbReference>
<comment type="caution">
    <text evidence="2">The sequence shown here is derived from an EMBL/GenBank/DDBJ whole genome shotgun (WGS) entry which is preliminary data.</text>
</comment>
<dbReference type="CDD" id="cd00267">
    <property type="entry name" value="ABC_ATPase"/>
    <property type="match status" value="1"/>
</dbReference>
<dbReference type="PANTHER" id="PTHR43581:SF4">
    <property type="entry name" value="ATP_GTP PHOSPHATASE"/>
    <property type="match status" value="1"/>
</dbReference>
<dbReference type="SMART" id="SM00382">
    <property type="entry name" value="AAA"/>
    <property type="match status" value="1"/>
</dbReference>
<dbReference type="RefSeq" id="WP_378198900.1">
    <property type="nucleotide sequence ID" value="NZ_JBHMBK010000022.1"/>
</dbReference>
<dbReference type="EMBL" id="JBHMBK010000022">
    <property type="protein sequence ID" value="MFB9687847.1"/>
    <property type="molecule type" value="Genomic_DNA"/>
</dbReference>
<name>A0ABV5U8X5_9PSEU</name>
<dbReference type="InterPro" id="IPR003959">
    <property type="entry name" value="ATPase_AAA_core"/>
</dbReference>
<sequence length="568" mass="62242">MVLKLRSLELRSGEEVEIADGLTVVVGPNNVGKSLLLREIGTHLALQVGQEAHPPNKILRQVTIDFATDRTGFLDWVRSTYPVQAPDAPGAEERIRTNSGTVLTLGQLDNAWQYLHRSPGSLGTLSPLLVLQLDAQGRLNQPFHGQGFNPFREPATGMAQLLYQNRDFEREMSDLLRRAFGEPLTVNRYAGNQITLHVGEVTAAEPAPPPSHEYLRQLGELPDLGDQGDGFRAFASILFALKTSHYPIVLIDEPEAFLHPPQAYLLGRFLAEEHAAGSQVIVATHSADVIKGITSVRADHEVVITRLTRRGETNHVASIAPAKVRTLYDDPLVKYYPIVDGLFARGVIVCEAESDCTYYRAVLETEASASGLHFTHCNGKARVGRAVDALRSARVPVVAILDIDFLRDDKDFSEVVIAQGGDPDSFAKARAVIENSVQSWGRKIDRTAAKAIVEAQFARSKAATLSGGEIARIKEAVSPVSGWREFKKYGAHHLSGDAVTAFEQLDRGLRELGIFVVPGGELERFHPDVSGDNKAEWLRTVLETGRYENSAAARDFVLAAAEFISDHQ</sequence>
<keyword evidence="2" id="KW-0378">Hydrolase</keyword>
<keyword evidence="3" id="KW-1185">Reference proteome</keyword>
<reference evidence="2 3" key="1">
    <citation type="submission" date="2024-09" db="EMBL/GenBank/DDBJ databases">
        <authorList>
            <person name="Sun Q."/>
            <person name="Mori K."/>
        </authorList>
    </citation>
    <scope>NUCLEOTIDE SEQUENCE [LARGE SCALE GENOMIC DNA]</scope>
    <source>
        <strain evidence="2 3">JCM 13852</strain>
    </source>
</reference>
<dbReference type="InterPro" id="IPR027417">
    <property type="entry name" value="P-loop_NTPase"/>
</dbReference>
<evidence type="ECO:0000259" key="1">
    <source>
        <dbReference type="SMART" id="SM00382"/>
    </source>
</evidence>
<feature type="domain" description="AAA+ ATPase" evidence="1">
    <location>
        <begin position="19"/>
        <end position="308"/>
    </location>
</feature>
<evidence type="ECO:0000313" key="3">
    <source>
        <dbReference type="Proteomes" id="UP001589535"/>
    </source>
</evidence>
<dbReference type="Gene3D" id="3.40.50.300">
    <property type="entry name" value="P-loop containing nucleotide triphosphate hydrolases"/>
    <property type="match status" value="1"/>
</dbReference>